<reference evidence="2" key="1">
    <citation type="submission" date="2017-02" db="UniProtKB">
        <authorList>
            <consortium name="WormBaseParasite"/>
        </authorList>
    </citation>
    <scope>IDENTIFICATION</scope>
</reference>
<keyword evidence="1" id="KW-1185">Reference proteome</keyword>
<dbReference type="Proteomes" id="UP000036681">
    <property type="component" value="Unplaced"/>
</dbReference>
<sequence>MEWHGADVRSRLPEIINRTGGRSGTCFTVSDMGYISPFGGMRNEDAV</sequence>
<protein>
    <submittedName>
        <fullName evidence="2">3-methyl-2-oxobutanoate hydroxymethyltransferase</fullName>
    </submittedName>
</protein>
<dbReference type="WBParaSite" id="ALUE_0001622701-mRNA-1">
    <property type="protein sequence ID" value="ALUE_0001622701-mRNA-1"/>
    <property type="gene ID" value="ALUE_0001622701"/>
</dbReference>
<evidence type="ECO:0000313" key="2">
    <source>
        <dbReference type="WBParaSite" id="ALUE_0001622701-mRNA-1"/>
    </source>
</evidence>
<accession>A0A0M3IDV0</accession>
<organism evidence="1 2">
    <name type="scientific">Ascaris lumbricoides</name>
    <name type="common">Giant roundworm</name>
    <dbReference type="NCBI Taxonomy" id="6252"/>
    <lineage>
        <taxon>Eukaryota</taxon>
        <taxon>Metazoa</taxon>
        <taxon>Ecdysozoa</taxon>
        <taxon>Nematoda</taxon>
        <taxon>Chromadorea</taxon>
        <taxon>Rhabditida</taxon>
        <taxon>Spirurina</taxon>
        <taxon>Ascaridomorpha</taxon>
        <taxon>Ascaridoidea</taxon>
        <taxon>Ascarididae</taxon>
        <taxon>Ascaris</taxon>
    </lineage>
</organism>
<dbReference type="AlphaFoldDB" id="A0A0M3IDV0"/>
<name>A0A0M3IDV0_ASCLU</name>
<proteinExistence type="predicted"/>
<evidence type="ECO:0000313" key="1">
    <source>
        <dbReference type="Proteomes" id="UP000036681"/>
    </source>
</evidence>